<sequence>MVRVIKEEKSAVVFSIEVNDREYGEKTKKMGDIFDIHSVERGIVRTTQEEGICLPVSKSCQKTS</sequence>
<protein>
    <submittedName>
        <fullName evidence="1">Uncharacterized protein</fullName>
    </submittedName>
</protein>
<reference evidence="1" key="1">
    <citation type="submission" date="2019-08" db="EMBL/GenBank/DDBJ databases">
        <authorList>
            <person name="Kucharzyk K."/>
            <person name="Murdoch R.W."/>
            <person name="Higgins S."/>
            <person name="Loffler F."/>
        </authorList>
    </citation>
    <scope>NUCLEOTIDE SEQUENCE</scope>
</reference>
<evidence type="ECO:0000313" key="1">
    <source>
        <dbReference type="EMBL" id="MPL89317.1"/>
    </source>
</evidence>
<comment type="caution">
    <text evidence="1">The sequence shown here is derived from an EMBL/GenBank/DDBJ whole genome shotgun (WGS) entry which is preliminary data.</text>
</comment>
<dbReference type="AlphaFoldDB" id="A0A644VDM7"/>
<organism evidence="1">
    <name type="scientific">bioreactor metagenome</name>
    <dbReference type="NCBI Taxonomy" id="1076179"/>
    <lineage>
        <taxon>unclassified sequences</taxon>
        <taxon>metagenomes</taxon>
        <taxon>ecological metagenomes</taxon>
    </lineage>
</organism>
<proteinExistence type="predicted"/>
<gene>
    <name evidence="1" type="ORF">SDC9_35351</name>
</gene>
<accession>A0A644VDM7</accession>
<name>A0A644VDM7_9ZZZZ</name>
<dbReference type="EMBL" id="VSSQ01000277">
    <property type="protein sequence ID" value="MPL89317.1"/>
    <property type="molecule type" value="Genomic_DNA"/>
</dbReference>